<dbReference type="InterPro" id="IPR004330">
    <property type="entry name" value="FAR1_DNA_bnd_dom"/>
</dbReference>
<dbReference type="AlphaFoldDB" id="A0A8J4Q533"/>
<name>A0A8J4Q533_9ROSI</name>
<dbReference type="EMBL" id="JRKL02012478">
    <property type="protein sequence ID" value="KAF3945240.1"/>
    <property type="molecule type" value="Genomic_DNA"/>
</dbReference>
<evidence type="ECO:0000313" key="5">
    <source>
        <dbReference type="Proteomes" id="UP000737018"/>
    </source>
</evidence>
<comment type="subcellular location">
    <subcellularLocation>
        <location evidence="1">Nucleus</location>
    </subcellularLocation>
</comment>
<keyword evidence="1" id="KW-0862">Zinc</keyword>
<dbReference type="InterPro" id="IPR031052">
    <property type="entry name" value="FHY3/FAR1"/>
</dbReference>
<dbReference type="PANTHER" id="PTHR31669">
    <property type="entry name" value="PROTEIN FAR1-RELATED SEQUENCE 10-RELATED"/>
    <property type="match status" value="1"/>
</dbReference>
<evidence type="ECO:0000259" key="3">
    <source>
        <dbReference type="Pfam" id="PF03101"/>
    </source>
</evidence>
<feature type="region of interest" description="Disordered" evidence="2">
    <location>
        <begin position="1"/>
        <end position="33"/>
    </location>
</feature>
<evidence type="ECO:0000256" key="1">
    <source>
        <dbReference type="RuleBase" id="RU367018"/>
    </source>
</evidence>
<keyword evidence="1" id="KW-0479">Metal-binding</keyword>
<dbReference type="PANTHER" id="PTHR31669:SF279">
    <property type="entry name" value="PROTEIN FAR1-RELATED SEQUENCE"/>
    <property type="match status" value="1"/>
</dbReference>
<feature type="compositionally biased region" description="Polar residues" evidence="2">
    <location>
        <begin position="1"/>
        <end position="16"/>
    </location>
</feature>
<evidence type="ECO:0000313" key="4">
    <source>
        <dbReference type="EMBL" id="KAF3945240.1"/>
    </source>
</evidence>
<dbReference type="Pfam" id="PF03101">
    <property type="entry name" value="FAR1"/>
    <property type="match status" value="1"/>
</dbReference>
<dbReference type="GO" id="GO:0006355">
    <property type="term" value="P:regulation of DNA-templated transcription"/>
    <property type="evidence" value="ECO:0007669"/>
    <property type="project" value="UniProtKB-UniRule"/>
</dbReference>
<sequence>MIFTSSDPSSKNQSLRSMEGDDGSSSSPPEENMDMRLQASNNLDLNVEQDCRSPKVVHSNGTHSTLSLNDQASKDAVLKIGTEFESDEHAYKFYNRYARLVGFSVRKDWVNRSKVHGQVVSRKFTCSKEGYRRKDKRDVNVKKHRKETRTGCLAHMIITRQPDGKYRVTHFEAQHNHDNLSPINAQTLPLQRELSCSRDVEASSEDNSGSHSKSAFELMNRQFEIQESLDDLAIDYDNYLQSERNALKHLSHVVKETDSFAKDLKGCIFYHKDVDDFVRAWEAMLEKYGLQQNEWLRWMFREREKWAVVYGRNTFFIDMNGLHLACK</sequence>
<dbReference type="Proteomes" id="UP000737018">
    <property type="component" value="Unassembled WGS sequence"/>
</dbReference>
<protein>
    <recommendedName>
        <fullName evidence="1">Protein FAR1-RELATED SEQUENCE</fullName>
    </recommendedName>
</protein>
<keyword evidence="1" id="KW-0539">Nucleus</keyword>
<dbReference type="GO" id="GO:0005634">
    <property type="term" value="C:nucleus"/>
    <property type="evidence" value="ECO:0007669"/>
    <property type="project" value="UniProtKB-SubCell"/>
</dbReference>
<reference evidence="4" key="1">
    <citation type="submission" date="2020-03" db="EMBL/GenBank/DDBJ databases">
        <title>Castanea mollissima Vanexum genome sequencing.</title>
        <authorList>
            <person name="Staton M."/>
        </authorList>
    </citation>
    <scope>NUCLEOTIDE SEQUENCE</scope>
    <source>
        <tissue evidence="4">Leaf</tissue>
    </source>
</reference>
<comment type="caution">
    <text evidence="4">The sequence shown here is derived from an EMBL/GenBank/DDBJ whole genome shotgun (WGS) entry which is preliminary data.</text>
</comment>
<feature type="domain" description="FAR1" evidence="3">
    <location>
        <begin position="92"/>
        <end position="178"/>
    </location>
</feature>
<proteinExistence type="inferred from homology"/>
<comment type="function">
    <text evidence="1">Putative transcription activator involved in regulating light control of development.</text>
</comment>
<keyword evidence="5" id="KW-1185">Reference proteome</keyword>
<comment type="similarity">
    <text evidence="1">Belongs to the FHY3/FAR1 family.</text>
</comment>
<dbReference type="OrthoDB" id="2402896at2759"/>
<accession>A0A8J4Q533</accession>
<dbReference type="GO" id="GO:0008270">
    <property type="term" value="F:zinc ion binding"/>
    <property type="evidence" value="ECO:0007669"/>
    <property type="project" value="UniProtKB-UniRule"/>
</dbReference>
<evidence type="ECO:0000256" key="2">
    <source>
        <dbReference type="SAM" id="MobiDB-lite"/>
    </source>
</evidence>
<organism evidence="4 5">
    <name type="scientific">Castanea mollissima</name>
    <name type="common">Chinese chestnut</name>
    <dbReference type="NCBI Taxonomy" id="60419"/>
    <lineage>
        <taxon>Eukaryota</taxon>
        <taxon>Viridiplantae</taxon>
        <taxon>Streptophyta</taxon>
        <taxon>Embryophyta</taxon>
        <taxon>Tracheophyta</taxon>
        <taxon>Spermatophyta</taxon>
        <taxon>Magnoliopsida</taxon>
        <taxon>eudicotyledons</taxon>
        <taxon>Gunneridae</taxon>
        <taxon>Pentapetalae</taxon>
        <taxon>rosids</taxon>
        <taxon>fabids</taxon>
        <taxon>Fagales</taxon>
        <taxon>Fagaceae</taxon>
        <taxon>Castanea</taxon>
    </lineage>
</organism>
<gene>
    <name evidence="4" type="ORF">CMV_028367</name>
</gene>
<keyword evidence="1" id="KW-0863">Zinc-finger</keyword>